<sequence length="228" mass="25506">MLKLLLPQDDSDVLNLIDTYGVGVYDTNRRYQVLVGIQDVTATKGNKFKDYFLKRESLMGIYEKDFERLSPIKDESISIGSTGSDILSRAKNGTRKTTTFYSASAIRDGWMGLDIEPDSVKTFNDALETTKIVIWNGPMGVFEFEKIAVGTEMLHHKFKGNEVYGFGAVAVAFLFNLVVAIVLMLRCPRGSPSQFSPLHLLKCSCTRIDIKNHPQIPIFHLRIGDCGC</sequence>
<organism evidence="1 2">
    <name type="scientific">Arctium lappa</name>
    <name type="common">Greater burdock</name>
    <name type="synonym">Lappa major</name>
    <dbReference type="NCBI Taxonomy" id="4217"/>
    <lineage>
        <taxon>Eukaryota</taxon>
        <taxon>Viridiplantae</taxon>
        <taxon>Streptophyta</taxon>
        <taxon>Embryophyta</taxon>
        <taxon>Tracheophyta</taxon>
        <taxon>Spermatophyta</taxon>
        <taxon>Magnoliopsida</taxon>
        <taxon>eudicotyledons</taxon>
        <taxon>Gunneridae</taxon>
        <taxon>Pentapetalae</taxon>
        <taxon>asterids</taxon>
        <taxon>campanulids</taxon>
        <taxon>Asterales</taxon>
        <taxon>Asteraceae</taxon>
        <taxon>Carduoideae</taxon>
        <taxon>Cardueae</taxon>
        <taxon>Arctiinae</taxon>
        <taxon>Arctium</taxon>
    </lineage>
</organism>
<evidence type="ECO:0000313" key="1">
    <source>
        <dbReference type="EMBL" id="KAI3715275.1"/>
    </source>
</evidence>
<reference evidence="2" key="1">
    <citation type="journal article" date="2022" name="Mol. Ecol. Resour.">
        <title>The genomes of chicory, endive, great burdock and yacon provide insights into Asteraceae palaeo-polyploidization history and plant inulin production.</title>
        <authorList>
            <person name="Fan W."/>
            <person name="Wang S."/>
            <person name="Wang H."/>
            <person name="Wang A."/>
            <person name="Jiang F."/>
            <person name="Liu H."/>
            <person name="Zhao H."/>
            <person name="Xu D."/>
            <person name="Zhang Y."/>
        </authorList>
    </citation>
    <scope>NUCLEOTIDE SEQUENCE [LARGE SCALE GENOMIC DNA]</scope>
    <source>
        <strain evidence="2">cv. Niubang</strain>
    </source>
</reference>
<gene>
    <name evidence="1" type="ORF">L6452_22250</name>
</gene>
<dbReference type="EMBL" id="CM042053">
    <property type="protein sequence ID" value="KAI3715275.1"/>
    <property type="molecule type" value="Genomic_DNA"/>
</dbReference>
<comment type="caution">
    <text evidence="1">The sequence shown here is derived from an EMBL/GenBank/DDBJ whole genome shotgun (WGS) entry which is preliminary data.</text>
</comment>
<evidence type="ECO:0000313" key="2">
    <source>
        <dbReference type="Proteomes" id="UP001055879"/>
    </source>
</evidence>
<protein>
    <submittedName>
        <fullName evidence="1">Uncharacterized protein</fullName>
    </submittedName>
</protein>
<dbReference type="Proteomes" id="UP001055879">
    <property type="component" value="Linkage Group LG07"/>
</dbReference>
<keyword evidence="2" id="KW-1185">Reference proteome</keyword>
<reference evidence="1 2" key="2">
    <citation type="journal article" date="2022" name="Mol. Ecol. Resour.">
        <title>The genomes of chicory, endive, great burdock and yacon provide insights into Asteraceae paleo-polyploidization history and plant inulin production.</title>
        <authorList>
            <person name="Fan W."/>
            <person name="Wang S."/>
            <person name="Wang H."/>
            <person name="Wang A."/>
            <person name="Jiang F."/>
            <person name="Liu H."/>
            <person name="Zhao H."/>
            <person name="Xu D."/>
            <person name="Zhang Y."/>
        </authorList>
    </citation>
    <scope>NUCLEOTIDE SEQUENCE [LARGE SCALE GENOMIC DNA]</scope>
    <source>
        <strain evidence="2">cv. Niubang</strain>
    </source>
</reference>
<accession>A0ACB9B057</accession>
<name>A0ACB9B057_ARCLA</name>
<proteinExistence type="predicted"/>